<dbReference type="AlphaFoldDB" id="A0A1A7RHM6"/>
<dbReference type="FunFam" id="3.30.70.270:FF:000001">
    <property type="entry name" value="Diguanylate cyclase domain protein"/>
    <property type="match status" value="1"/>
</dbReference>
<dbReference type="SUPFAM" id="SSF55073">
    <property type="entry name" value="Nucleotide cyclase"/>
    <property type="match status" value="1"/>
</dbReference>
<organism evidence="6 7">
    <name type="scientific">Acinetobacter gandensis</name>
    <dbReference type="NCBI Taxonomy" id="1443941"/>
    <lineage>
        <taxon>Bacteria</taxon>
        <taxon>Pseudomonadati</taxon>
        <taxon>Pseudomonadota</taxon>
        <taxon>Gammaproteobacteria</taxon>
        <taxon>Moraxellales</taxon>
        <taxon>Moraxellaceae</taxon>
        <taxon>Acinetobacter</taxon>
    </lineage>
</organism>
<name>A0A1A7RHM6_9GAMM</name>
<protein>
    <recommendedName>
        <fullName evidence="2">diguanylate cyclase</fullName>
        <ecNumber evidence="2">2.7.7.65</ecNumber>
    </recommendedName>
</protein>
<evidence type="ECO:0000313" key="7">
    <source>
        <dbReference type="Proteomes" id="UP000185753"/>
    </source>
</evidence>
<evidence type="ECO:0000256" key="4">
    <source>
        <dbReference type="SAM" id="Phobius"/>
    </source>
</evidence>
<dbReference type="EMBL" id="LZDS01000001">
    <property type="protein sequence ID" value="OBX30122.1"/>
    <property type="molecule type" value="Genomic_DNA"/>
</dbReference>
<feature type="transmembrane region" description="Helical" evidence="4">
    <location>
        <begin position="151"/>
        <end position="170"/>
    </location>
</feature>
<dbReference type="Pfam" id="PF00990">
    <property type="entry name" value="GGDEF"/>
    <property type="match status" value="1"/>
</dbReference>
<dbReference type="InterPro" id="IPR000160">
    <property type="entry name" value="GGDEF_dom"/>
</dbReference>
<dbReference type="GO" id="GO:0052621">
    <property type="term" value="F:diguanylate cyclase activity"/>
    <property type="evidence" value="ECO:0007669"/>
    <property type="project" value="UniProtKB-EC"/>
</dbReference>
<dbReference type="InterPro" id="IPR029787">
    <property type="entry name" value="Nucleotide_cyclase"/>
</dbReference>
<dbReference type="Gene3D" id="3.30.70.270">
    <property type="match status" value="1"/>
</dbReference>
<dbReference type="InterPro" id="IPR050469">
    <property type="entry name" value="Diguanylate_Cyclase"/>
</dbReference>
<comment type="caution">
    <text evidence="6">The sequence shown here is derived from an EMBL/GenBank/DDBJ whole genome shotgun (WGS) entry which is preliminary data.</text>
</comment>
<dbReference type="SMART" id="SM00267">
    <property type="entry name" value="GGDEF"/>
    <property type="match status" value="1"/>
</dbReference>
<proteinExistence type="predicted"/>
<evidence type="ECO:0000256" key="2">
    <source>
        <dbReference type="ARBA" id="ARBA00012528"/>
    </source>
</evidence>
<feature type="transmembrane region" description="Helical" evidence="4">
    <location>
        <begin position="75"/>
        <end position="93"/>
    </location>
</feature>
<evidence type="ECO:0000259" key="5">
    <source>
        <dbReference type="PROSITE" id="PS50887"/>
    </source>
</evidence>
<dbReference type="EC" id="2.7.7.65" evidence="2"/>
<dbReference type="PANTHER" id="PTHR45138:SF9">
    <property type="entry name" value="DIGUANYLATE CYCLASE DGCM-RELATED"/>
    <property type="match status" value="1"/>
</dbReference>
<accession>A0A1A7RHM6</accession>
<dbReference type="Proteomes" id="UP000185753">
    <property type="component" value="Unassembled WGS sequence"/>
</dbReference>
<feature type="transmembrane region" description="Helical" evidence="4">
    <location>
        <begin position="36"/>
        <end position="55"/>
    </location>
</feature>
<sequence>MKMQSNIRDVILRNKITQYLLEDEVVMNWSILKKCMLMLILGSAIHLIWIVWKAAIILSPDLWQWVNLPLVKSQLWTNIVFFVLLIALIWPCYAWKNSHKVQKILPYLAVGIFVISLCRDGYLVGVMSPATMISYVSLVTVGLVLFTRKIVYSMLIPATIFLAISMYFSLRGDIAYAPLFQPDAYGYKNSFWLFSMIFFILPILLTCLALFEILLSQWRHREQLIQKLSQVDPLTNLFNRRSINQCLEQLDSAQKSNYALVLLDLDHFKRINDQYGHNKGDETLILVSDILSQHLRGSDVVGRFGGEEFILVLQNSNLEQSVHVAERCRKAIEEIELFSDDGRQIYVTASFGIAISSPELRPQQLLSHADQALYAAKAGGRNRVKSYQPQQILPDAI</sequence>
<dbReference type="NCBIfam" id="TIGR00254">
    <property type="entry name" value="GGDEF"/>
    <property type="match status" value="1"/>
</dbReference>
<dbReference type="CDD" id="cd01949">
    <property type="entry name" value="GGDEF"/>
    <property type="match status" value="1"/>
</dbReference>
<feature type="transmembrane region" description="Helical" evidence="4">
    <location>
        <begin position="130"/>
        <end position="146"/>
    </location>
</feature>
<feature type="transmembrane region" description="Helical" evidence="4">
    <location>
        <begin position="190"/>
        <end position="215"/>
    </location>
</feature>
<dbReference type="RefSeq" id="WP_067761657.1">
    <property type="nucleotide sequence ID" value="NZ_LZDS01000001.1"/>
</dbReference>
<feature type="transmembrane region" description="Helical" evidence="4">
    <location>
        <begin position="105"/>
        <end position="124"/>
    </location>
</feature>
<evidence type="ECO:0000313" key="6">
    <source>
        <dbReference type="EMBL" id="OBX30122.1"/>
    </source>
</evidence>
<keyword evidence="4" id="KW-1133">Transmembrane helix</keyword>
<dbReference type="OrthoDB" id="9812260at2"/>
<comment type="cofactor">
    <cofactor evidence="1">
        <name>Mg(2+)</name>
        <dbReference type="ChEBI" id="CHEBI:18420"/>
    </cofactor>
</comment>
<gene>
    <name evidence="6" type="ORF">A9J31_01025</name>
</gene>
<keyword evidence="4" id="KW-0472">Membrane</keyword>
<dbReference type="PANTHER" id="PTHR45138">
    <property type="entry name" value="REGULATORY COMPONENTS OF SENSORY TRANSDUCTION SYSTEM"/>
    <property type="match status" value="1"/>
</dbReference>
<dbReference type="PROSITE" id="PS50887">
    <property type="entry name" value="GGDEF"/>
    <property type="match status" value="1"/>
</dbReference>
<dbReference type="STRING" id="1443941.A9J31_01025"/>
<keyword evidence="4" id="KW-0812">Transmembrane</keyword>
<evidence type="ECO:0000256" key="3">
    <source>
        <dbReference type="ARBA" id="ARBA00034247"/>
    </source>
</evidence>
<evidence type="ECO:0000256" key="1">
    <source>
        <dbReference type="ARBA" id="ARBA00001946"/>
    </source>
</evidence>
<reference evidence="7" key="1">
    <citation type="submission" date="2016-06" db="EMBL/GenBank/DDBJ databases">
        <authorList>
            <person name="Radolfova-Krizova L."/>
            <person name="Nemec A."/>
        </authorList>
    </citation>
    <scope>NUCLEOTIDE SEQUENCE [LARGE SCALE GENOMIC DNA]</scope>
    <source>
        <strain evidence="7">ANC 4275</strain>
    </source>
</reference>
<feature type="domain" description="GGDEF" evidence="5">
    <location>
        <begin position="256"/>
        <end position="389"/>
    </location>
</feature>
<dbReference type="InterPro" id="IPR043128">
    <property type="entry name" value="Rev_trsase/Diguanyl_cyclase"/>
</dbReference>
<keyword evidence="7" id="KW-1185">Reference proteome</keyword>
<comment type="catalytic activity">
    <reaction evidence="3">
        <text>2 GTP = 3',3'-c-di-GMP + 2 diphosphate</text>
        <dbReference type="Rhea" id="RHEA:24898"/>
        <dbReference type="ChEBI" id="CHEBI:33019"/>
        <dbReference type="ChEBI" id="CHEBI:37565"/>
        <dbReference type="ChEBI" id="CHEBI:58805"/>
        <dbReference type="EC" id="2.7.7.65"/>
    </reaction>
</comment>